<evidence type="ECO:0000256" key="1">
    <source>
        <dbReference type="ARBA" id="ARBA00022679"/>
    </source>
</evidence>
<dbReference type="Gene3D" id="3.10.10.10">
    <property type="entry name" value="HIV Type 1 Reverse Transcriptase, subunit A, domain 1"/>
    <property type="match status" value="1"/>
</dbReference>
<keyword evidence="10" id="KW-1185">Reference proteome</keyword>
<dbReference type="InterPro" id="IPR041373">
    <property type="entry name" value="RT_RNaseH"/>
</dbReference>
<dbReference type="PANTHER" id="PTHR37984">
    <property type="entry name" value="PROTEIN CBG26694"/>
    <property type="match status" value="1"/>
</dbReference>
<keyword evidence="1" id="KW-0808">Transferase</keyword>
<dbReference type="InterPro" id="IPR000477">
    <property type="entry name" value="RT_dom"/>
</dbReference>
<dbReference type="Pfam" id="PF00078">
    <property type="entry name" value="RVT_1"/>
    <property type="match status" value="1"/>
</dbReference>
<dbReference type="AlphaFoldDB" id="A0A9Q3E0Z0"/>
<dbReference type="Gene3D" id="3.30.70.270">
    <property type="match status" value="2"/>
</dbReference>
<accession>A0A9Q3E0Z0</accession>
<dbReference type="OrthoDB" id="4358334at2759"/>
<evidence type="ECO:0000256" key="2">
    <source>
        <dbReference type="ARBA" id="ARBA00022695"/>
    </source>
</evidence>
<keyword evidence="3" id="KW-0540">Nuclease</keyword>
<evidence type="ECO:0000256" key="3">
    <source>
        <dbReference type="ARBA" id="ARBA00022722"/>
    </source>
</evidence>
<dbReference type="GO" id="GO:0004519">
    <property type="term" value="F:endonuclease activity"/>
    <property type="evidence" value="ECO:0007669"/>
    <property type="project" value="UniProtKB-KW"/>
</dbReference>
<comment type="caution">
    <text evidence="9">The sequence shown here is derived from an EMBL/GenBank/DDBJ whole genome shotgun (WGS) entry which is preliminary data.</text>
</comment>
<keyword evidence="4" id="KW-0255">Endonuclease</keyword>
<proteinExistence type="predicted"/>
<keyword evidence="6" id="KW-0695">RNA-directed DNA polymerase</keyword>
<keyword evidence="5" id="KW-0378">Hydrolase</keyword>
<feature type="domain" description="Reverse transcriptase RNase H-like" evidence="8">
    <location>
        <begin position="341"/>
        <end position="427"/>
    </location>
</feature>
<evidence type="ECO:0000313" key="10">
    <source>
        <dbReference type="Proteomes" id="UP000765509"/>
    </source>
</evidence>
<dbReference type="InterPro" id="IPR043502">
    <property type="entry name" value="DNA/RNA_pol_sf"/>
</dbReference>
<dbReference type="CDD" id="cd01647">
    <property type="entry name" value="RT_LTR"/>
    <property type="match status" value="1"/>
</dbReference>
<dbReference type="Proteomes" id="UP000765509">
    <property type="component" value="Unassembled WGS sequence"/>
</dbReference>
<dbReference type="InterPro" id="IPR050951">
    <property type="entry name" value="Retrovirus_Pol_polyprotein"/>
</dbReference>
<evidence type="ECO:0000256" key="4">
    <source>
        <dbReference type="ARBA" id="ARBA00022759"/>
    </source>
</evidence>
<name>A0A9Q3E0Z0_9BASI</name>
<protein>
    <recommendedName>
        <fullName evidence="11">Reverse transcriptase/retrotransposon-derived protein RNase H-like domain-containing protein</fullName>
    </recommendedName>
</protein>
<feature type="domain" description="Reverse transcriptase" evidence="7">
    <location>
        <begin position="97"/>
        <end position="250"/>
    </location>
</feature>
<dbReference type="InterPro" id="IPR043128">
    <property type="entry name" value="Rev_trsase/Diguanyl_cyclase"/>
</dbReference>
<evidence type="ECO:0000256" key="6">
    <source>
        <dbReference type="ARBA" id="ARBA00022918"/>
    </source>
</evidence>
<reference evidence="9" key="1">
    <citation type="submission" date="2021-03" db="EMBL/GenBank/DDBJ databases">
        <title>Draft genome sequence of rust myrtle Austropuccinia psidii MF-1, a brazilian biotype.</title>
        <authorList>
            <person name="Quecine M.C."/>
            <person name="Pachon D.M.R."/>
            <person name="Bonatelli M.L."/>
            <person name="Correr F.H."/>
            <person name="Franceschini L.M."/>
            <person name="Leite T.F."/>
            <person name="Margarido G.R.A."/>
            <person name="Almeida C.A."/>
            <person name="Ferrarezi J.A."/>
            <person name="Labate C.A."/>
        </authorList>
    </citation>
    <scope>NUCLEOTIDE SEQUENCE</scope>
    <source>
        <strain evidence="9">MF-1</strain>
    </source>
</reference>
<dbReference type="SUPFAM" id="SSF56672">
    <property type="entry name" value="DNA/RNA polymerases"/>
    <property type="match status" value="1"/>
</dbReference>
<dbReference type="GO" id="GO:0003964">
    <property type="term" value="F:RNA-directed DNA polymerase activity"/>
    <property type="evidence" value="ECO:0007669"/>
    <property type="project" value="UniProtKB-KW"/>
</dbReference>
<dbReference type="Pfam" id="PF17917">
    <property type="entry name" value="RT_RNaseH"/>
    <property type="match status" value="1"/>
</dbReference>
<evidence type="ECO:0000256" key="5">
    <source>
        <dbReference type="ARBA" id="ARBA00022801"/>
    </source>
</evidence>
<evidence type="ECO:0000259" key="7">
    <source>
        <dbReference type="Pfam" id="PF00078"/>
    </source>
</evidence>
<dbReference type="GO" id="GO:0016787">
    <property type="term" value="F:hydrolase activity"/>
    <property type="evidence" value="ECO:0007669"/>
    <property type="project" value="UniProtKB-KW"/>
</dbReference>
<sequence length="475" mass="54741">MEMKEELIEILFQYREAFASDNEPLGAIKGDEVEIMLNVKRPYPPLLRRPAYPASPRAREALESHIDKLVKLGVLIKVGHNEEVEVTTPVIITWHNDKSRLVGDFRALNSHTILDRYPIPRIHETFTQLSKAKFINSMDSNKCFHQNVLTTHARKVLRIIDHCGVHEYLWMPFGIKIAIFHYQRMMNTILPHELSEILLVIFINDIIICSETWQLHLEILSLVLMKILHVRMKISLKKCNFGFHELKALGNLVSGLRLGVDENKFAAALLKQIPQSQKEMISFLELSSYYRQNLKYFLINAKSLFRNCEQQTSFERTQEIIQAYDKIEYSLTHAPLLLMQDWKLPFKLHFDECGEGLCSALHQIQIVNDKPFDGHICFISRQIKPTEARYGANQRECLCLVWALKKHHYYLYASVFEVITDCNAIAIQEHRGNMTIVNQSGNIHKNADGLSRGALPNITENPAYAPTSAEAQIPI</sequence>
<dbReference type="EMBL" id="AVOT02021466">
    <property type="protein sequence ID" value="MBW0510298.1"/>
    <property type="molecule type" value="Genomic_DNA"/>
</dbReference>
<organism evidence="9 10">
    <name type="scientific">Austropuccinia psidii MF-1</name>
    <dbReference type="NCBI Taxonomy" id="1389203"/>
    <lineage>
        <taxon>Eukaryota</taxon>
        <taxon>Fungi</taxon>
        <taxon>Dikarya</taxon>
        <taxon>Basidiomycota</taxon>
        <taxon>Pucciniomycotina</taxon>
        <taxon>Pucciniomycetes</taxon>
        <taxon>Pucciniales</taxon>
        <taxon>Sphaerophragmiaceae</taxon>
        <taxon>Austropuccinia</taxon>
    </lineage>
</organism>
<evidence type="ECO:0000259" key="8">
    <source>
        <dbReference type="Pfam" id="PF17917"/>
    </source>
</evidence>
<evidence type="ECO:0008006" key="11">
    <source>
        <dbReference type="Google" id="ProtNLM"/>
    </source>
</evidence>
<keyword evidence="2" id="KW-0548">Nucleotidyltransferase</keyword>
<gene>
    <name evidence="9" type="ORF">O181_050013</name>
</gene>
<dbReference type="PANTHER" id="PTHR37984:SF5">
    <property type="entry name" value="PROTEIN NYNRIN-LIKE"/>
    <property type="match status" value="1"/>
</dbReference>
<evidence type="ECO:0000313" key="9">
    <source>
        <dbReference type="EMBL" id="MBW0510298.1"/>
    </source>
</evidence>